<dbReference type="Pfam" id="PF04397">
    <property type="entry name" value="LytTR"/>
    <property type="match status" value="1"/>
</dbReference>
<dbReference type="GO" id="GO:0006355">
    <property type="term" value="P:regulation of DNA-templated transcription"/>
    <property type="evidence" value="ECO:0007669"/>
    <property type="project" value="TreeGrafter"/>
</dbReference>
<gene>
    <name evidence="4" type="ORF">D1013_03485</name>
</gene>
<dbReference type="SMART" id="SM00850">
    <property type="entry name" value="LytTR"/>
    <property type="match status" value="1"/>
</dbReference>
<feature type="domain" description="Response regulatory" evidence="3">
    <location>
        <begin position="2"/>
        <end position="113"/>
    </location>
</feature>
<name>A0A3G2L2R3_9FLAO</name>
<dbReference type="PANTHER" id="PTHR48111">
    <property type="entry name" value="REGULATOR OF RPOS"/>
    <property type="match status" value="1"/>
</dbReference>
<accession>A0A3G2L2R3</accession>
<dbReference type="GO" id="GO:0032993">
    <property type="term" value="C:protein-DNA complex"/>
    <property type="evidence" value="ECO:0007669"/>
    <property type="project" value="TreeGrafter"/>
</dbReference>
<dbReference type="GO" id="GO:0005829">
    <property type="term" value="C:cytosol"/>
    <property type="evidence" value="ECO:0007669"/>
    <property type="project" value="TreeGrafter"/>
</dbReference>
<evidence type="ECO:0000259" key="3">
    <source>
        <dbReference type="PROSITE" id="PS50110"/>
    </source>
</evidence>
<dbReference type="GO" id="GO:0000976">
    <property type="term" value="F:transcription cis-regulatory region binding"/>
    <property type="evidence" value="ECO:0007669"/>
    <property type="project" value="TreeGrafter"/>
</dbReference>
<reference evidence="4 5" key="1">
    <citation type="submission" date="2018-08" db="EMBL/GenBank/DDBJ databases">
        <title>The reduced genetic potential of extracellular carbohydrate catabolism in Euzebyella marina RN62, a Flavobacteriia bacterium isolated from the hadal water.</title>
        <authorList>
            <person name="Xue C."/>
        </authorList>
    </citation>
    <scope>NUCLEOTIDE SEQUENCE [LARGE SCALE GENOMIC DNA]</scope>
    <source>
        <strain evidence="4 5">RN62</strain>
    </source>
</reference>
<dbReference type="PANTHER" id="PTHR48111:SF17">
    <property type="entry name" value="TRANSCRIPTIONAL REGULATORY PROTEIN YPDB"/>
    <property type="match status" value="1"/>
</dbReference>
<dbReference type="SMART" id="SM00448">
    <property type="entry name" value="REC"/>
    <property type="match status" value="1"/>
</dbReference>
<keyword evidence="1 4" id="KW-0238">DNA-binding</keyword>
<organism evidence="4 5">
    <name type="scientific">Euzebyella marina</name>
    <dbReference type="NCBI Taxonomy" id="1761453"/>
    <lineage>
        <taxon>Bacteria</taxon>
        <taxon>Pseudomonadati</taxon>
        <taxon>Bacteroidota</taxon>
        <taxon>Flavobacteriia</taxon>
        <taxon>Flavobacteriales</taxon>
        <taxon>Flavobacteriaceae</taxon>
        <taxon>Euzebyella</taxon>
    </lineage>
</organism>
<dbReference type="SUPFAM" id="SSF52172">
    <property type="entry name" value="CheY-like"/>
    <property type="match status" value="1"/>
</dbReference>
<dbReference type="InterPro" id="IPR011006">
    <property type="entry name" value="CheY-like_superfamily"/>
</dbReference>
<protein>
    <submittedName>
        <fullName evidence="4">DNA-binding response regulator</fullName>
    </submittedName>
</protein>
<dbReference type="Pfam" id="PF00072">
    <property type="entry name" value="Response_reg"/>
    <property type="match status" value="1"/>
</dbReference>
<dbReference type="PROSITE" id="PS50110">
    <property type="entry name" value="RESPONSE_REGULATORY"/>
    <property type="match status" value="1"/>
</dbReference>
<dbReference type="Gene3D" id="3.40.50.2300">
    <property type="match status" value="1"/>
</dbReference>
<evidence type="ECO:0000256" key="2">
    <source>
        <dbReference type="PROSITE-ProRule" id="PRU00169"/>
    </source>
</evidence>
<dbReference type="EMBL" id="CP032050">
    <property type="protein sequence ID" value="AYN66511.1"/>
    <property type="molecule type" value="Genomic_DNA"/>
</dbReference>
<dbReference type="GO" id="GO:0000156">
    <property type="term" value="F:phosphorelay response regulator activity"/>
    <property type="evidence" value="ECO:0007669"/>
    <property type="project" value="TreeGrafter"/>
</dbReference>
<dbReference type="Gene3D" id="2.40.50.1020">
    <property type="entry name" value="LytTr DNA-binding domain"/>
    <property type="match status" value="1"/>
</dbReference>
<dbReference type="AlphaFoldDB" id="A0A3G2L2R3"/>
<dbReference type="OrthoDB" id="2168082at2"/>
<sequence>MKCIIIDDEPLAVDVLKDYCNKVDFLELEGTFTNPLDSIPVIKRTNIDLIFCDIEMPQMNGIDFIDSLENRPLFIFTTAYPHYAVDGFELNAVDYLVKPIRYGRFVKAVSRAQGLISKREEANDAHIFSSSGSFENTDNFIFVKAEYENIKIKIDSIKYVQGLKDYLKIHIDTCNKPILTLMSFKELYERLPQNQFERAHKSFLINVNHIGSIQRNRVVIDDIRIPIGESYKANFLSRLGLR</sequence>
<dbReference type="InterPro" id="IPR007492">
    <property type="entry name" value="LytTR_DNA-bd_dom"/>
</dbReference>
<evidence type="ECO:0000313" key="5">
    <source>
        <dbReference type="Proteomes" id="UP000276309"/>
    </source>
</evidence>
<dbReference type="Proteomes" id="UP000276309">
    <property type="component" value="Chromosome"/>
</dbReference>
<feature type="modified residue" description="4-aspartylphosphate" evidence="2">
    <location>
        <position position="53"/>
    </location>
</feature>
<keyword evidence="5" id="KW-1185">Reference proteome</keyword>
<evidence type="ECO:0000256" key="1">
    <source>
        <dbReference type="ARBA" id="ARBA00023125"/>
    </source>
</evidence>
<dbReference type="KEGG" id="emar:D1013_03485"/>
<dbReference type="InterPro" id="IPR039420">
    <property type="entry name" value="WalR-like"/>
</dbReference>
<proteinExistence type="predicted"/>
<evidence type="ECO:0000313" key="4">
    <source>
        <dbReference type="EMBL" id="AYN66511.1"/>
    </source>
</evidence>
<keyword evidence="2" id="KW-0597">Phosphoprotein</keyword>
<dbReference type="InterPro" id="IPR001789">
    <property type="entry name" value="Sig_transdc_resp-reg_receiver"/>
</dbReference>
<dbReference type="RefSeq" id="WP_121847563.1">
    <property type="nucleotide sequence ID" value="NZ_CP032050.1"/>
</dbReference>